<keyword evidence="8" id="KW-0175">Coiled coil</keyword>
<evidence type="ECO:0000256" key="7">
    <source>
        <dbReference type="PROSITE-ProRule" id="PRU00278"/>
    </source>
</evidence>
<evidence type="ECO:0000256" key="4">
    <source>
        <dbReference type="ARBA" id="ARBA00022729"/>
    </source>
</evidence>
<feature type="signal peptide" evidence="9">
    <location>
        <begin position="1"/>
        <end position="20"/>
    </location>
</feature>
<dbReference type="Gene3D" id="3.10.50.40">
    <property type="match status" value="1"/>
</dbReference>
<dbReference type="RefSeq" id="WP_324780873.1">
    <property type="nucleotide sequence ID" value="NZ_CP141769.1"/>
</dbReference>
<evidence type="ECO:0000256" key="8">
    <source>
        <dbReference type="SAM" id="Coils"/>
    </source>
</evidence>
<keyword evidence="6 7" id="KW-0413">Isomerase</keyword>
<evidence type="ECO:0000256" key="3">
    <source>
        <dbReference type="ARBA" id="ARBA00013194"/>
    </source>
</evidence>
<evidence type="ECO:0000313" key="11">
    <source>
        <dbReference type="EMBL" id="WRS40343.1"/>
    </source>
</evidence>
<accession>A0ABZ1CMX4</accession>
<dbReference type="SUPFAM" id="SSF54534">
    <property type="entry name" value="FKBP-like"/>
    <property type="match status" value="1"/>
</dbReference>
<dbReference type="Pfam" id="PF00639">
    <property type="entry name" value="Rotamase"/>
    <property type="match status" value="1"/>
</dbReference>
<dbReference type="EMBL" id="CP141769">
    <property type="protein sequence ID" value="WRS40343.1"/>
    <property type="molecule type" value="Genomic_DNA"/>
</dbReference>
<keyword evidence="4 9" id="KW-0732">Signal</keyword>
<feature type="coiled-coil region" evidence="8">
    <location>
        <begin position="155"/>
        <end position="186"/>
    </location>
</feature>
<gene>
    <name evidence="11" type="ORF">VA613_05595</name>
</gene>
<dbReference type="InterPro" id="IPR000297">
    <property type="entry name" value="PPIase_PpiC"/>
</dbReference>
<dbReference type="PANTHER" id="PTHR47245">
    <property type="entry name" value="PEPTIDYLPROLYL ISOMERASE"/>
    <property type="match status" value="1"/>
</dbReference>
<proteinExistence type="inferred from homology"/>
<dbReference type="InterPro" id="IPR050245">
    <property type="entry name" value="PrsA_foldase"/>
</dbReference>
<evidence type="ECO:0000259" key="10">
    <source>
        <dbReference type="PROSITE" id="PS50198"/>
    </source>
</evidence>
<dbReference type="PROSITE" id="PS50198">
    <property type="entry name" value="PPIC_PPIASE_2"/>
    <property type="match status" value="1"/>
</dbReference>
<comment type="similarity">
    <text evidence="2">Belongs to the PpiC/parvulin rotamase family.</text>
</comment>
<evidence type="ECO:0000313" key="12">
    <source>
        <dbReference type="Proteomes" id="UP001334732"/>
    </source>
</evidence>
<name>A0ABZ1CMX4_9PROT</name>
<reference evidence="11 12" key="1">
    <citation type="submission" date="2023-12" db="EMBL/GenBank/DDBJ databases">
        <title>Thiobacillus sedimentum sp. nov., a chemolithoautotrophic sulfur-oxidizing bacterium isolated from freshwater sediment.</title>
        <authorList>
            <person name="Luo J."/>
            <person name="Dai C."/>
        </authorList>
    </citation>
    <scope>NUCLEOTIDE SEQUENCE [LARGE SCALE GENOMIC DNA]</scope>
    <source>
        <strain evidence="11 12">SCUT-2</strain>
    </source>
</reference>
<evidence type="ECO:0000256" key="9">
    <source>
        <dbReference type="SAM" id="SignalP"/>
    </source>
</evidence>
<dbReference type="PANTHER" id="PTHR47245:SF1">
    <property type="entry name" value="FOLDASE PROTEIN PRSA"/>
    <property type="match status" value="1"/>
</dbReference>
<organism evidence="11 12">
    <name type="scientific">Thiobacillus sedimenti</name>
    <dbReference type="NCBI Taxonomy" id="3110231"/>
    <lineage>
        <taxon>Bacteria</taxon>
        <taxon>Pseudomonadati</taxon>
        <taxon>Pseudomonadota</taxon>
        <taxon>Betaproteobacteria</taxon>
        <taxon>Nitrosomonadales</taxon>
        <taxon>Thiobacillaceae</taxon>
        <taxon>Thiobacillus</taxon>
    </lineage>
</organism>
<dbReference type="EC" id="5.2.1.8" evidence="3"/>
<evidence type="ECO:0000256" key="1">
    <source>
        <dbReference type="ARBA" id="ARBA00000971"/>
    </source>
</evidence>
<sequence length="277" mass="30070">MRVARLPALILLALAPLAQAQTPAPAAPAPKAATPAADASKPLAVVNGTPIPAIYGQMVKSEMAAGQPDSPQLDARIRESLINLELLSRAALDKGLDKDPTLAAALDIRRKDQLAKAYLEDYIKSHPVTDADIQATYDKAKAQPMEPEYRAHHILVKSEAEAKKLIAEIDKKKAKFEDLAKKYSQDPGSAKNGGALDWSDRRAFVPEFSEALAGLKKGGMTQTPVKTQFGYHIIRLDDTRMPTFPPLDAVRGDIVKQLQQERVRDAIQAVRAGAKIE</sequence>
<keyword evidence="12" id="KW-1185">Reference proteome</keyword>
<evidence type="ECO:0000256" key="2">
    <source>
        <dbReference type="ARBA" id="ARBA00007656"/>
    </source>
</evidence>
<dbReference type="GO" id="GO:0003755">
    <property type="term" value="F:peptidyl-prolyl cis-trans isomerase activity"/>
    <property type="evidence" value="ECO:0007669"/>
    <property type="project" value="UniProtKB-EC"/>
</dbReference>
<feature type="domain" description="PpiC" evidence="10">
    <location>
        <begin position="146"/>
        <end position="238"/>
    </location>
</feature>
<feature type="chain" id="PRO_5047353112" description="peptidylprolyl isomerase" evidence="9">
    <location>
        <begin position="21"/>
        <end position="277"/>
    </location>
</feature>
<protein>
    <recommendedName>
        <fullName evidence="3">peptidylprolyl isomerase</fullName>
        <ecNumber evidence="3">5.2.1.8</ecNumber>
    </recommendedName>
</protein>
<evidence type="ECO:0000256" key="5">
    <source>
        <dbReference type="ARBA" id="ARBA00023110"/>
    </source>
</evidence>
<comment type="catalytic activity">
    <reaction evidence="1">
        <text>[protein]-peptidylproline (omega=180) = [protein]-peptidylproline (omega=0)</text>
        <dbReference type="Rhea" id="RHEA:16237"/>
        <dbReference type="Rhea" id="RHEA-COMP:10747"/>
        <dbReference type="Rhea" id="RHEA-COMP:10748"/>
        <dbReference type="ChEBI" id="CHEBI:83833"/>
        <dbReference type="ChEBI" id="CHEBI:83834"/>
        <dbReference type="EC" id="5.2.1.8"/>
    </reaction>
</comment>
<keyword evidence="5 7" id="KW-0697">Rotamase</keyword>
<dbReference type="Proteomes" id="UP001334732">
    <property type="component" value="Chromosome"/>
</dbReference>
<dbReference type="InterPro" id="IPR046357">
    <property type="entry name" value="PPIase_dom_sf"/>
</dbReference>
<evidence type="ECO:0000256" key="6">
    <source>
        <dbReference type="ARBA" id="ARBA00023235"/>
    </source>
</evidence>